<keyword evidence="3 6" id="KW-0479">Metal-binding</keyword>
<dbReference type="Pfam" id="PF08240">
    <property type="entry name" value="ADH_N"/>
    <property type="match status" value="1"/>
</dbReference>
<evidence type="ECO:0000256" key="3">
    <source>
        <dbReference type="ARBA" id="ARBA00022723"/>
    </source>
</evidence>
<sequence>MATSPNEPFSAIICHPPTFTASGVPTPSWKFASKTLTLPRSPAPKELQIRVLATGICHTDLVVSSAPPPYANYPVVLGHEGAGIVEAVGEGVTVAKPGDKVLLSYSYCDACELCKYGKSKAWCEEFSPQNVAPIEGMFQNGEEKVRGKYFGQSSFAARTLVNEVSVVNVSRMVETEEELKLLAPLGCGIMTGAGNMQNVLKVGERDVVLVTGLGGVGLGGVMAAKARGAKAIVVVDRVKSRLELAKELGATHKIKEVTAGLRIAYALETSGVTKIAEQAVLAVGHRGHVAVVGVAPPTESVSLPNAEMMRRSKTLSNNVLGDSNAADMVPLLIRWWREGKLPLEKLVKFFKAEDFEAVLHGMHDGSVIKPVLVW</sequence>
<keyword evidence="4 6" id="KW-0862">Zinc</keyword>
<dbReference type="PANTHER" id="PTHR43350:SF2">
    <property type="entry name" value="GROES-LIKE ZINC-BINDING ALCOHOL DEHYDROGENASE FAMILY PROTEIN"/>
    <property type="match status" value="1"/>
</dbReference>
<dbReference type="InterPro" id="IPR002328">
    <property type="entry name" value="ADH_Zn_CS"/>
</dbReference>
<comment type="caution">
    <text evidence="9">The sequence shown here is derived from an EMBL/GenBank/DDBJ whole genome shotgun (WGS) entry which is preliminary data.</text>
</comment>
<evidence type="ECO:0000256" key="2">
    <source>
        <dbReference type="ARBA" id="ARBA00008072"/>
    </source>
</evidence>
<dbReference type="EMBL" id="LFJN01000008">
    <property type="protein sequence ID" value="KPI42021.1"/>
    <property type="molecule type" value="Genomic_DNA"/>
</dbReference>
<dbReference type="AlphaFoldDB" id="A0A0N0NNV3"/>
<evidence type="ECO:0000256" key="4">
    <source>
        <dbReference type="ARBA" id="ARBA00022833"/>
    </source>
</evidence>
<dbReference type="InterPro" id="IPR036291">
    <property type="entry name" value="NAD(P)-bd_dom_sf"/>
</dbReference>
<dbReference type="SUPFAM" id="SSF50129">
    <property type="entry name" value="GroES-like"/>
    <property type="match status" value="1"/>
</dbReference>
<evidence type="ECO:0000259" key="7">
    <source>
        <dbReference type="Pfam" id="PF00107"/>
    </source>
</evidence>
<dbReference type="SUPFAM" id="SSF51735">
    <property type="entry name" value="NAD(P)-binding Rossmann-fold domains"/>
    <property type="match status" value="1"/>
</dbReference>
<evidence type="ECO:0000256" key="5">
    <source>
        <dbReference type="ARBA" id="ARBA00023002"/>
    </source>
</evidence>
<dbReference type="OrthoDB" id="1560166at2759"/>
<dbReference type="PANTHER" id="PTHR43350">
    <property type="entry name" value="NAD-DEPENDENT ALCOHOL DEHYDROGENASE"/>
    <property type="match status" value="1"/>
</dbReference>
<dbReference type="VEuPathDB" id="FungiDB:AB675_5532"/>
<keyword evidence="10" id="KW-1185">Reference proteome</keyword>
<dbReference type="InterPro" id="IPR011032">
    <property type="entry name" value="GroES-like_sf"/>
</dbReference>
<gene>
    <name evidence="9" type="ORF">AB675_5532</name>
</gene>
<dbReference type="STRING" id="1664694.A0A0N0NNV3"/>
<evidence type="ECO:0000256" key="1">
    <source>
        <dbReference type="ARBA" id="ARBA00001947"/>
    </source>
</evidence>
<evidence type="ECO:0000313" key="9">
    <source>
        <dbReference type="EMBL" id="KPI42021.1"/>
    </source>
</evidence>
<feature type="domain" description="Alcohol dehydrogenase-like N-terminal" evidence="8">
    <location>
        <begin position="44"/>
        <end position="130"/>
    </location>
</feature>
<feature type="domain" description="Alcohol dehydrogenase-like C-terminal" evidence="7">
    <location>
        <begin position="215"/>
        <end position="330"/>
    </location>
</feature>
<protein>
    <submittedName>
        <fullName evidence="9">Aryl-alcohol dehydrogenase</fullName>
    </submittedName>
</protein>
<dbReference type="RefSeq" id="XP_018001984.1">
    <property type="nucleotide sequence ID" value="XM_018145750.1"/>
</dbReference>
<evidence type="ECO:0000259" key="8">
    <source>
        <dbReference type="Pfam" id="PF08240"/>
    </source>
</evidence>
<comment type="cofactor">
    <cofactor evidence="1 6">
        <name>Zn(2+)</name>
        <dbReference type="ChEBI" id="CHEBI:29105"/>
    </cofactor>
</comment>
<reference evidence="9 10" key="1">
    <citation type="submission" date="2015-06" db="EMBL/GenBank/DDBJ databases">
        <title>Draft genome of the ant-associated black yeast Phialophora attae CBS 131958.</title>
        <authorList>
            <person name="Moreno L.F."/>
            <person name="Stielow B.J."/>
            <person name="de Hoog S."/>
            <person name="Vicente V.A."/>
            <person name="Weiss V.A."/>
            <person name="de Vries M."/>
            <person name="Cruz L.M."/>
            <person name="Souza E.M."/>
        </authorList>
    </citation>
    <scope>NUCLEOTIDE SEQUENCE [LARGE SCALE GENOMIC DNA]</scope>
    <source>
        <strain evidence="9 10">CBS 131958</strain>
    </source>
</reference>
<dbReference type="Proteomes" id="UP000038010">
    <property type="component" value="Unassembled WGS sequence"/>
</dbReference>
<dbReference type="GeneID" id="28737630"/>
<organism evidence="9 10">
    <name type="scientific">Cyphellophora attinorum</name>
    <dbReference type="NCBI Taxonomy" id="1664694"/>
    <lineage>
        <taxon>Eukaryota</taxon>
        <taxon>Fungi</taxon>
        <taxon>Dikarya</taxon>
        <taxon>Ascomycota</taxon>
        <taxon>Pezizomycotina</taxon>
        <taxon>Eurotiomycetes</taxon>
        <taxon>Chaetothyriomycetidae</taxon>
        <taxon>Chaetothyriales</taxon>
        <taxon>Cyphellophoraceae</taxon>
        <taxon>Cyphellophora</taxon>
    </lineage>
</organism>
<dbReference type="InterPro" id="IPR013154">
    <property type="entry name" value="ADH-like_N"/>
</dbReference>
<comment type="similarity">
    <text evidence="2 6">Belongs to the zinc-containing alcohol dehydrogenase family.</text>
</comment>
<dbReference type="GO" id="GO:0016491">
    <property type="term" value="F:oxidoreductase activity"/>
    <property type="evidence" value="ECO:0007669"/>
    <property type="project" value="UniProtKB-KW"/>
</dbReference>
<dbReference type="Pfam" id="PF00107">
    <property type="entry name" value="ADH_zinc_N"/>
    <property type="match status" value="1"/>
</dbReference>
<dbReference type="PROSITE" id="PS00059">
    <property type="entry name" value="ADH_ZINC"/>
    <property type="match status" value="1"/>
</dbReference>
<proteinExistence type="inferred from homology"/>
<evidence type="ECO:0000256" key="6">
    <source>
        <dbReference type="RuleBase" id="RU361277"/>
    </source>
</evidence>
<dbReference type="GO" id="GO:0008270">
    <property type="term" value="F:zinc ion binding"/>
    <property type="evidence" value="ECO:0007669"/>
    <property type="project" value="InterPro"/>
</dbReference>
<evidence type="ECO:0000313" key="10">
    <source>
        <dbReference type="Proteomes" id="UP000038010"/>
    </source>
</evidence>
<accession>A0A0N0NNV3</accession>
<dbReference type="InterPro" id="IPR013149">
    <property type="entry name" value="ADH-like_C"/>
</dbReference>
<keyword evidence="5" id="KW-0560">Oxidoreductase</keyword>
<dbReference type="Gene3D" id="3.40.50.720">
    <property type="entry name" value="NAD(P)-binding Rossmann-like Domain"/>
    <property type="match status" value="1"/>
</dbReference>
<name>A0A0N0NNV3_9EURO</name>
<dbReference type="Gene3D" id="3.90.180.10">
    <property type="entry name" value="Medium-chain alcohol dehydrogenases, catalytic domain"/>
    <property type="match status" value="1"/>
</dbReference>